<reference evidence="6" key="1">
    <citation type="submission" date="2020-01" db="EMBL/GenBank/DDBJ databases">
        <authorList>
            <consortium name="DOE Joint Genome Institute"/>
            <person name="Haridas S."/>
            <person name="Albert R."/>
            <person name="Binder M."/>
            <person name="Bloem J."/>
            <person name="Labutti K."/>
            <person name="Salamov A."/>
            <person name="Andreopoulos B."/>
            <person name="Baker S.E."/>
            <person name="Barry K."/>
            <person name="Bills G."/>
            <person name="Bluhm B.H."/>
            <person name="Cannon C."/>
            <person name="Castanera R."/>
            <person name="Culley D.E."/>
            <person name="Daum C."/>
            <person name="Ezra D."/>
            <person name="Gonzalez J.B."/>
            <person name="Henrissat B."/>
            <person name="Kuo A."/>
            <person name="Liang C."/>
            <person name="Lipzen A."/>
            <person name="Lutzoni F."/>
            <person name="Magnuson J."/>
            <person name="Mondo S."/>
            <person name="Nolan M."/>
            <person name="Ohm R."/>
            <person name="Pangilinan J."/>
            <person name="Park H.-J."/>
            <person name="Ramirez L."/>
            <person name="Alfaro M."/>
            <person name="Sun H."/>
            <person name="Tritt A."/>
            <person name="Yoshinaga Y."/>
            <person name="Zwiers L.-H."/>
            <person name="Turgeon B.G."/>
            <person name="Goodwin S.B."/>
            <person name="Spatafora J.W."/>
            <person name="Crous P.W."/>
            <person name="Grigoriev I.V."/>
        </authorList>
    </citation>
    <scope>NUCLEOTIDE SEQUENCE</scope>
    <source>
        <strain evidence="6">CBS 342.82</strain>
    </source>
</reference>
<dbReference type="Proteomes" id="UP000504637">
    <property type="component" value="Unplaced"/>
</dbReference>
<evidence type="ECO:0000256" key="2">
    <source>
        <dbReference type="ARBA" id="ARBA00023242"/>
    </source>
</evidence>
<evidence type="ECO:0000256" key="3">
    <source>
        <dbReference type="SAM" id="MobiDB-lite"/>
    </source>
</evidence>
<accession>A0A6J3M5V2</accession>
<proteinExistence type="predicted"/>
<feature type="compositionally biased region" description="Polar residues" evidence="3">
    <location>
        <begin position="355"/>
        <end position="374"/>
    </location>
</feature>
<dbReference type="GeneID" id="54360944"/>
<feature type="region of interest" description="Disordered" evidence="3">
    <location>
        <begin position="31"/>
        <end position="58"/>
    </location>
</feature>
<comment type="subcellular location">
    <subcellularLocation>
        <location evidence="1">Nucleus</location>
    </subcellularLocation>
</comment>
<dbReference type="PANTHER" id="PTHR42107:SF1">
    <property type="entry name" value="WHIM1 DOMAIN-CONTAINING PROTEIN"/>
    <property type="match status" value="1"/>
</dbReference>
<organism evidence="6">
    <name type="scientific">Dissoconium aciculare CBS 342.82</name>
    <dbReference type="NCBI Taxonomy" id="1314786"/>
    <lineage>
        <taxon>Eukaryota</taxon>
        <taxon>Fungi</taxon>
        <taxon>Dikarya</taxon>
        <taxon>Ascomycota</taxon>
        <taxon>Pezizomycotina</taxon>
        <taxon>Dothideomycetes</taxon>
        <taxon>Dothideomycetidae</taxon>
        <taxon>Mycosphaerellales</taxon>
        <taxon>Dissoconiaceae</taxon>
        <taxon>Dissoconium</taxon>
    </lineage>
</organism>
<dbReference type="AlphaFoldDB" id="A0A6J3M5V2"/>
<dbReference type="OrthoDB" id="349045at2759"/>
<dbReference type="InterPro" id="IPR028942">
    <property type="entry name" value="WHIM1_dom"/>
</dbReference>
<evidence type="ECO:0000259" key="4">
    <source>
        <dbReference type="Pfam" id="PF15612"/>
    </source>
</evidence>
<name>A0A6J3M5V2_9PEZI</name>
<protein>
    <recommendedName>
        <fullName evidence="4">WHIM1 domain-containing protein</fullName>
    </recommendedName>
</protein>
<dbReference type="RefSeq" id="XP_033459945.1">
    <property type="nucleotide sequence ID" value="XM_033603144.1"/>
</dbReference>
<dbReference type="GO" id="GO:0005634">
    <property type="term" value="C:nucleus"/>
    <property type="evidence" value="ECO:0007669"/>
    <property type="project" value="UniProtKB-SubCell"/>
</dbReference>
<reference evidence="6" key="3">
    <citation type="submission" date="2025-08" db="UniProtKB">
        <authorList>
            <consortium name="RefSeq"/>
        </authorList>
    </citation>
    <scope>IDENTIFICATION</scope>
    <source>
        <strain evidence="6">CBS 342.82</strain>
    </source>
</reference>
<gene>
    <name evidence="6" type="ORF">K489DRAFT_370521</name>
</gene>
<sequence length="566" mass="62687">MDSDSDTSSLSSAPEEEIKKLAPIFVRAKKATKLVAPPPPVSPPRPKRPPSPPHEEVLADNPDIAFIVMFRSRFAEAFPGKLAHFGPQDLEFGVVDSHPSPQVENLLCALLALLLNRKKPIERGHHGRALEEAVASHKSQWPHKWAAQNPLHGGKDFYNMTPSQRLDLLRTLILWALTSSDAISTIMKDRYKQNRHADDENQPLSVQPWGNDGDKRRYFLIQGLDDTGFRVYREGNRYTKNAHWWSVAGNIQEVKDLAEKLEKQDGTQAARRLAMKMSNAIPMFEATEEVKYRVPIGVVKRHRREYRQQRRAAFARPEQGFGIYEGRTRGKRMRYTYDEDEDDTSDAGSGRLAGRQQSARSNSAEAGPTITASGRQIRKPRTGDYGEGLLSGNVQDVNGDADGRDVGADSNSRARRSGRSATNGEHHADGRGYQDNDEVASADEWDSDKDDGDDERMPDADDDKEFQADAEDDDDDEEDELANDDEGQPEELSSLVVKLRIPGSGTATTDETPPTSPHVPSEAAACQPQADSTKRLEADGVMPSATLASNANRVSEDQKQVVTTGL</sequence>
<evidence type="ECO:0000313" key="6">
    <source>
        <dbReference type="RefSeq" id="XP_033459945.1"/>
    </source>
</evidence>
<evidence type="ECO:0000256" key="1">
    <source>
        <dbReference type="ARBA" id="ARBA00004123"/>
    </source>
</evidence>
<feature type="domain" description="WHIM1" evidence="4">
    <location>
        <begin position="142"/>
        <end position="183"/>
    </location>
</feature>
<feature type="compositionally biased region" description="Acidic residues" evidence="3">
    <location>
        <begin position="435"/>
        <end position="489"/>
    </location>
</feature>
<evidence type="ECO:0000313" key="5">
    <source>
        <dbReference type="Proteomes" id="UP000504637"/>
    </source>
</evidence>
<dbReference type="PANTHER" id="PTHR42107">
    <property type="entry name" value="YALI0D24453P"/>
    <property type="match status" value="1"/>
</dbReference>
<dbReference type="Pfam" id="PF15612">
    <property type="entry name" value="WHIM1"/>
    <property type="match status" value="1"/>
</dbReference>
<keyword evidence="2" id="KW-0539">Nucleus</keyword>
<feature type="compositionally biased region" description="Pro residues" evidence="3">
    <location>
        <begin position="36"/>
        <end position="52"/>
    </location>
</feature>
<feature type="compositionally biased region" description="Basic and acidic residues" evidence="3">
    <location>
        <begin position="424"/>
        <end position="434"/>
    </location>
</feature>
<keyword evidence="5" id="KW-1185">Reference proteome</keyword>
<feature type="region of interest" description="Disordered" evidence="3">
    <location>
        <begin position="334"/>
        <end position="566"/>
    </location>
</feature>
<reference evidence="6" key="2">
    <citation type="submission" date="2020-04" db="EMBL/GenBank/DDBJ databases">
        <authorList>
            <consortium name="NCBI Genome Project"/>
        </authorList>
    </citation>
    <scope>NUCLEOTIDE SEQUENCE</scope>
    <source>
        <strain evidence="6">CBS 342.82</strain>
    </source>
</reference>